<dbReference type="EMBL" id="JAVRRA010008634">
    <property type="protein sequence ID" value="KAK5256222.1"/>
    <property type="molecule type" value="Genomic_DNA"/>
</dbReference>
<evidence type="ECO:0000259" key="8">
    <source>
        <dbReference type="Pfam" id="PF04118"/>
    </source>
</evidence>
<dbReference type="InterPro" id="IPR056458">
    <property type="entry name" value="TPR_DOP1_M"/>
</dbReference>
<feature type="compositionally biased region" description="Low complexity" evidence="7">
    <location>
        <begin position="1"/>
        <end position="23"/>
    </location>
</feature>
<keyword evidence="4" id="KW-0333">Golgi apparatus</keyword>
<evidence type="ECO:0000313" key="10">
    <source>
        <dbReference type="EMBL" id="KAK5256222.1"/>
    </source>
</evidence>
<dbReference type="InterPro" id="IPR040314">
    <property type="entry name" value="DOP1"/>
</dbReference>
<comment type="similarity">
    <text evidence="6">Belongs to the DOP1 family.</text>
</comment>
<comment type="subcellular location">
    <subcellularLocation>
        <location evidence="1">Golgi apparatus membrane</location>
        <topology evidence="1">Peripheral membrane protein</topology>
    </subcellularLocation>
</comment>
<evidence type="ECO:0000256" key="4">
    <source>
        <dbReference type="ARBA" id="ARBA00023034"/>
    </source>
</evidence>
<evidence type="ECO:0008006" key="12">
    <source>
        <dbReference type="Google" id="ProtNLM"/>
    </source>
</evidence>
<evidence type="ECO:0000259" key="9">
    <source>
        <dbReference type="Pfam" id="PF24597"/>
    </source>
</evidence>
<keyword evidence="3" id="KW-0653">Protein transport</keyword>
<evidence type="ECO:0000256" key="6">
    <source>
        <dbReference type="ARBA" id="ARBA00046326"/>
    </source>
</evidence>
<feature type="non-terminal residue" evidence="10">
    <location>
        <position position="672"/>
    </location>
</feature>
<feature type="domain" description="DOP1 N-terminal" evidence="8">
    <location>
        <begin position="39"/>
        <end position="369"/>
    </location>
</feature>
<evidence type="ECO:0000256" key="1">
    <source>
        <dbReference type="ARBA" id="ARBA00004395"/>
    </source>
</evidence>
<organism evidence="10 11">
    <name type="scientific">Cryomyces antarcticus</name>
    <dbReference type="NCBI Taxonomy" id="329879"/>
    <lineage>
        <taxon>Eukaryota</taxon>
        <taxon>Fungi</taxon>
        <taxon>Dikarya</taxon>
        <taxon>Ascomycota</taxon>
        <taxon>Pezizomycotina</taxon>
        <taxon>Dothideomycetes</taxon>
        <taxon>Dothideomycetes incertae sedis</taxon>
        <taxon>Cryomyces</taxon>
    </lineage>
</organism>
<name>A0ABR0LXN9_9PEZI</name>
<evidence type="ECO:0000256" key="7">
    <source>
        <dbReference type="SAM" id="MobiDB-lite"/>
    </source>
</evidence>
<evidence type="ECO:0000256" key="5">
    <source>
        <dbReference type="ARBA" id="ARBA00023136"/>
    </source>
</evidence>
<dbReference type="Pfam" id="PF24597">
    <property type="entry name" value="TPR_DOP1_M"/>
    <property type="match status" value="1"/>
</dbReference>
<evidence type="ECO:0000256" key="2">
    <source>
        <dbReference type="ARBA" id="ARBA00022448"/>
    </source>
</evidence>
<proteinExistence type="inferred from homology"/>
<protein>
    <recommendedName>
        <fullName evidence="12">Dopey N-terminal domain-containing protein</fullName>
    </recommendedName>
</protein>
<keyword evidence="11" id="KW-1185">Reference proteome</keyword>
<keyword evidence="2" id="KW-0813">Transport</keyword>
<evidence type="ECO:0000313" key="11">
    <source>
        <dbReference type="Proteomes" id="UP001357485"/>
    </source>
</evidence>
<comment type="caution">
    <text evidence="10">The sequence shown here is derived from an EMBL/GenBank/DDBJ whole genome shotgun (WGS) entry which is preliminary data.</text>
</comment>
<sequence>MSLGPAGSRRSVSPASSGRSSPVPRTPRRPIEDGLYKKDKNFRRYASGVERALSLFDTAQQEWADYISFLGRLLKAIQAHPKEINIVPHHTTIATRLAQCLNPSLPSGVHQKTLEVYEYIFSMIGRTGLSRDLHLYFPGLSSVLTFAALSVRAPFFSLLDRYIFALDAPVLRPALKSIVLCLLPGLEDETSEDFERALQILDRSRDAVGSQGEKDNNYHDNAGDYYFWQCFFLASVTNPSRRQGALAFLVRKLPKLVVHPGQDSSIVKDEGFRNEGYREGLSAVAAAVITPEPGLLIRCFEAGLSDKQVLIQRGFLDLLVSHLPLSSPVLQKIVCSDDLERLVVAAAGVVARRDMSLNRRLWTWFLGPEITAADRDSQPNSPVEERKAILGDGVSSKRAEYFRCFGFQPLAHCVKRMLQQENSVAAERARPFRICLSLMDRWEVGSLLVPEIFIPAMNSAFSYSETATKDQLDEVLRSASIFFDGVESGLIWSGLARLVEGAFTAGPTEQQRALRDLKLVKFILVTFNVREEDMITIHAPLLALLLSINLTELSVLQPPEVRDMSEKTFSLALSVLALLVQLIPERAFKTSASLGEGVPVQDRPTQPPQNDNVPARIHAFYSKNLGNLDATPPPLPSGDVDGILLRSAAHLLSHTLRNVTAHSETETGTYIL</sequence>
<feature type="region of interest" description="Disordered" evidence="7">
    <location>
        <begin position="1"/>
        <end position="34"/>
    </location>
</feature>
<reference evidence="10 11" key="1">
    <citation type="submission" date="2023-08" db="EMBL/GenBank/DDBJ databases">
        <title>Black Yeasts Isolated from many extreme environments.</title>
        <authorList>
            <person name="Coleine C."/>
            <person name="Stajich J.E."/>
            <person name="Selbmann L."/>
        </authorList>
    </citation>
    <scope>NUCLEOTIDE SEQUENCE [LARGE SCALE GENOMIC DNA]</scope>
    <source>
        <strain evidence="10 11">CCFEE 536</strain>
    </source>
</reference>
<dbReference type="InterPro" id="IPR007249">
    <property type="entry name" value="DOP1_N"/>
</dbReference>
<dbReference type="Proteomes" id="UP001357485">
    <property type="component" value="Unassembled WGS sequence"/>
</dbReference>
<dbReference type="Pfam" id="PF04118">
    <property type="entry name" value="Dopey_N"/>
    <property type="match status" value="1"/>
</dbReference>
<dbReference type="PANTHER" id="PTHR14042">
    <property type="entry name" value="DOPEY-RELATED"/>
    <property type="match status" value="1"/>
</dbReference>
<evidence type="ECO:0000256" key="3">
    <source>
        <dbReference type="ARBA" id="ARBA00022927"/>
    </source>
</evidence>
<dbReference type="PANTHER" id="PTHR14042:SF24">
    <property type="entry name" value="PROTEIN DOPEY-1 HOMOLOG"/>
    <property type="match status" value="1"/>
</dbReference>
<feature type="domain" description="DOP1-like middle TPR" evidence="9">
    <location>
        <begin position="401"/>
        <end position="621"/>
    </location>
</feature>
<keyword evidence="5" id="KW-0472">Membrane</keyword>
<gene>
    <name evidence="10" type="ORF">LTR16_003753</name>
</gene>
<accession>A0ABR0LXN9</accession>